<gene>
    <name evidence="6" type="primary">moaC</name>
    <name evidence="6" type="ORF">HH1059_22810</name>
</gene>
<dbReference type="GO" id="GO:0061798">
    <property type="term" value="F:GTP 3',8'-cyclase activity"/>
    <property type="evidence" value="ECO:0007669"/>
    <property type="project" value="TreeGrafter"/>
</dbReference>
<accession>A0A110B0Y6</accession>
<evidence type="ECO:0000256" key="2">
    <source>
        <dbReference type="ARBA" id="ARBA00023150"/>
    </source>
</evidence>
<evidence type="ECO:0000313" key="6">
    <source>
        <dbReference type="EMBL" id="BAU56350.2"/>
    </source>
</evidence>
<evidence type="ECO:0000259" key="5">
    <source>
        <dbReference type="Pfam" id="PF01967"/>
    </source>
</evidence>
<sequence length="164" mass="17959">MREHNQLQMIDVSSKRATPRRAVACGTIWLGPIAYPQVRDRTLPKGDALALAETAGIQASKRCSDWIPLCHPLALDGARVDCELNDTNASVTIYAQVAAHTKTGVEMEALTAVQAALITIWDLAKQVEANLIIGNTRLLLKEGGKQGRWLNPDGVPEWIKNEHD</sequence>
<dbReference type="NCBIfam" id="TIGR00581">
    <property type="entry name" value="moaC"/>
    <property type="match status" value="1"/>
</dbReference>
<comment type="pathway">
    <text evidence="1">Cofactor biosynthesis; molybdopterin biosynthesis.</text>
</comment>
<keyword evidence="7" id="KW-1185">Reference proteome</keyword>
<dbReference type="InterPro" id="IPR023045">
    <property type="entry name" value="MoaC"/>
</dbReference>
<keyword evidence="3" id="KW-0456">Lyase</keyword>
<dbReference type="OrthoDB" id="9794429at2"/>
<dbReference type="PANTHER" id="PTHR22960:SF0">
    <property type="entry name" value="MOLYBDENUM COFACTOR BIOSYNTHESIS PROTEIN 1"/>
    <property type="match status" value="1"/>
</dbReference>
<dbReference type="EMBL" id="AP017372">
    <property type="protein sequence ID" value="BAU56350.2"/>
    <property type="molecule type" value="Genomic_DNA"/>
</dbReference>
<dbReference type="RefSeq" id="WP_096406084.1">
    <property type="nucleotide sequence ID" value="NZ_AP017372.2"/>
</dbReference>
<dbReference type="UniPathway" id="UPA00344"/>
<reference evidence="6" key="1">
    <citation type="submission" date="2016-02" db="EMBL/GenBank/DDBJ databases">
        <title>Halorhodospira halochloris DSM-1059 complete genome, version 2.</title>
        <authorList>
            <person name="Tsukatani Y."/>
        </authorList>
    </citation>
    <scope>NUCLEOTIDE SEQUENCE</scope>
    <source>
        <strain evidence="6">DSM 1059</strain>
    </source>
</reference>
<dbReference type="AlphaFoldDB" id="A0A110B0Y6"/>
<dbReference type="Proteomes" id="UP000218890">
    <property type="component" value="Chromosome"/>
</dbReference>
<evidence type="ECO:0000256" key="1">
    <source>
        <dbReference type="ARBA" id="ARBA00005046"/>
    </source>
</evidence>
<dbReference type="PANTHER" id="PTHR22960">
    <property type="entry name" value="MOLYBDOPTERIN COFACTOR SYNTHESIS PROTEIN A"/>
    <property type="match status" value="1"/>
</dbReference>
<comment type="function">
    <text evidence="4">Catalyzes the conversion of (8S)-3',8-cyclo-7,8-dihydroguanosine 5'-triphosphate to cyclic pyranopterin monophosphate (cPMP).</text>
</comment>
<feature type="domain" description="Molybdopterin cofactor biosynthesis C (MoaC)" evidence="5">
    <location>
        <begin position="9"/>
        <end position="144"/>
    </location>
</feature>
<proteinExistence type="predicted"/>
<dbReference type="Pfam" id="PF01967">
    <property type="entry name" value="MoaC"/>
    <property type="match status" value="1"/>
</dbReference>
<dbReference type="Gene3D" id="3.30.70.640">
    <property type="entry name" value="Molybdopterin cofactor biosynthesis C (MoaC) domain"/>
    <property type="match status" value="1"/>
</dbReference>
<dbReference type="InterPro" id="IPR002820">
    <property type="entry name" value="Mopterin_CF_biosynth-C_dom"/>
</dbReference>
<dbReference type="InterPro" id="IPR036522">
    <property type="entry name" value="MoaC_sf"/>
</dbReference>
<organism evidence="6 7">
    <name type="scientific">Halorhodospira halochloris</name>
    <name type="common">Ectothiorhodospira halochloris</name>
    <dbReference type="NCBI Taxonomy" id="1052"/>
    <lineage>
        <taxon>Bacteria</taxon>
        <taxon>Pseudomonadati</taxon>
        <taxon>Pseudomonadota</taxon>
        <taxon>Gammaproteobacteria</taxon>
        <taxon>Chromatiales</taxon>
        <taxon>Ectothiorhodospiraceae</taxon>
        <taxon>Halorhodospira</taxon>
    </lineage>
</organism>
<keyword evidence="2" id="KW-0501">Molybdenum cofactor biosynthesis</keyword>
<dbReference type="KEGG" id="hhk:HH1059_22810"/>
<dbReference type="GO" id="GO:0061799">
    <property type="term" value="F:cyclic pyranopterin monophosphate synthase activity"/>
    <property type="evidence" value="ECO:0007669"/>
    <property type="project" value="TreeGrafter"/>
</dbReference>
<dbReference type="GO" id="GO:0006777">
    <property type="term" value="P:Mo-molybdopterin cofactor biosynthetic process"/>
    <property type="evidence" value="ECO:0007669"/>
    <property type="project" value="UniProtKB-KW"/>
</dbReference>
<dbReference type="SUPFAM" id="SSF55040">
    <property type="entry name" value="Molybdenum cofactor biosynthesis protein C, MoaC"/>
    <property type="match status" value="1"/>
</dbReference>
<dbReference type="InterPro" id="IPR050105">
    <property type="entry name" value="MoCo_biosynth_MoaA/MoaC"/>
</dbReference>
<evidence type="ECO:0000256" key="4">
    <source>
        <dbReference type="ARBA" id="ARBA00055087"/>
    </source>
</evidence>
<protein>
    <submittedName>
        <fullName evidence="6">Molybdenum cofactor biosynthesis protein MoaC</fullName>
    </submittedName>
</protein>
<evidence type="ECO:0000313" key="7">
    <source>
        <dbReference type="Proteomes" id="UP000218890"/>
    </source>
</evidence>
<dbReference type="NCBIfam" id="NF006870">
    <property type="entry name" value="PRK09364.1"/>
    <property type="match status" value="1"/>
</dbReference>
<name>A0A110B0Y6_HALHR</name>
<evidence type="ECO:0000256" key="3">
    <source>
        <dbReference type="ARBA" id="ARBA00023239"/>
    </source>
</evidence>